<proteinExistence type="predicted"/>
<keyword evidence="1" id="KW-1185">Reference proteome</keyword>
<sequence>LLCLTFTSNKVFIGNASVIKKLVEVELKRDLNITPSQLYEKIRTDHPALPGLEAVVNDRDRKQITNMLQTKITVLDGQLQIRHSKQIPANKGHNLQCKHIHSRE</sequence>
<organism evidence="1 2">
    <name type="scientific">Romanomermis culicivorax</name>
    <name type="common">Nematode worm</name>
    <dbReference type="NCBI Taxonomy" id="13658"/>
    <lineage>
        <taxon>Eukaryota</taxon>
        <taxon>Metazoa</taxon>
        <taxon>Ecdysozoa</taxon>
        <taxon>Nematoda</taxon>
        <taxon>Enoplea</taxon>
        <taxon>Dorylaimia</taxon>
        <taxon>Mermithida</taxon>
        <taxon>Mermithoidea</taxon>
        <taxon>Mermithidae</taxon>
        <taxon>Romanomermis</taxon>
    </lineage>
</organism>
<name>A0A915JP92_ROMCU</name>
<evidence type="ECO:0000313" key="1">
    <source>
        <dbReference type="Proteomes" id="UP000887565"/>
    </source>
</evidence>
<protein>
    <submittedName>
        <fullName evidence="2">Uncharacterized protein</fullName>
    </submittedName>
</protein>
<accession>A0A915JP92</accession>
<dbReference type="AlphaFoldDB" id="A0A915JP92"/>
<dbReference type="WBParaSite" id="nRc.2.0.1.t27756-RA">
    <property type="protein sequence ID" value="nRc.2.0.1.t27756-RA"/>
    <property type="gene ID" value="nRc.2.0.1.g27756"/>
</dbReference>
<reference evidence="2" key="1">
    <citation type="submission" date="2022-11" db="UniProtKB">
        <authorList>
            <consortium name="WormBaseParasite"/>
        </authorList>
    </citation>
    <scope>IDENTIFICATION</scope>
</reference>
<evidence type="ECO:0000313" key="2">
    <source>
        <dbReference type="WBParaSite" id="nRc.2.0.1.t27756-RA"/>
    </source>
</evidence>
<dbReference type="Proteomes" id="UP000887565">
    <property type="component" value="Unplaced"/>
</dbReference>